<dbReference type="EMBL" id="VDMD01000001">
    <property type="protein sequence ID" value="TRM69148.1"/>
    <property type="molecule type" value="Genomic_DNA"/>
</dbReference>
<dbReference type="AlphaFoldDB" id="A0A550CWI0"/>
<organism evidence="1 2">
    <name type="scientific">Schizophyllum amplum</name>
    <dbReference type="NCBI Taxonomy" id="97359"/>
    <lineage>
        <taxon>Eukaryota</taxon>
        <taxon>Fungi</taxon>
        <taxon>Dikarya</taxon>
        <taxon>Basidiomycota</taxon>
        <taxon>Agaricomycotina</taxon>
        <taxon>Agaricomycetes</taxon>
        <taxon>Agaricomycetidae</taxon>
        <taxon>Agaricales</taxon>
        <taxon>Schizophyllaceae</taxon>
        <taxon>Schizophyllum</taxon>
    </lineage>
</organism>
<reference evidence="1 2" key="1">
    <citation type="journal article" date="2019" name="New Phytol.">
        <title>Comparative genomics reveals unique wood-decay strategies and fruiting body development in the Schizophyllaceae.</title>
        <authorList>
            <person name="Almasi E."/>
            <person name="Sahu N."/>
            <person name="Krizsan K."/>
            <person name="Balint B."/>
            <person name="Kovacs G.M."/>
            <person name="Kiss B."/>
            <person name="Cseklye J."/>
            <person name="Drula E."/>
            <person name="Henrissat B."/>
            <person name="Nagy I."/>
            <person name="Chovatia M."/>
            <person name="Adam C."/>
            <person name="LaButti K."/>
            <person name="Lipzen A."/>
            <person name="Riley R."/>
            <person name="Grigoriev I.V."/>
            <person name="Nagy L.G."/>
        </authorList>
    </citation>
    <scope>NUCLEOTIDE SEQUENCE [LARGE SCALE GENOMIC DNA]</scope>
    <source>
        <strain evidence="1 2">NL-1724</strain>
    </source>
</reference>
<evidence type="ECO:0000313" key="1">
    <source>
        <dbReference type="EMBL" id="TRM69148.1"/>
    </source>
</evidence>
<evidence type="ECO:0000313" key="2">
    <source>
        <dbReference type="Proteomes" id="UP000320762"/>
    </source>
</evidence>
<dbReference type="InterPro" id="IPR036397">
    <property type="entry name" value="RNaseH_sf"/>
</dbReference>
<name>A0A550CWI0_9AGAR</name>
<dbReference type="GO" id="GO:0003676">
    <property type="term" value="F:nucleic acid binding"/>
    <property type="evidence" value="ECO:0007669"/>
    <property type="project" value="InterPro"/>
</dbReference>
<sequence length="269" mass="30947">PDSTKPHDRTLRVNTFMQSWKPYKYKLPRFMRNLTDAAERWGLRLEGIAFGREILRGMIMWYHSEASPQMRRLAAFSNATKCLKERHKAMTVGDFESIASKRSEPTHQEGKPNCQCDTCEAQRQQVGCKSPDACYARAEQFLNTLPTKWDPRGEHPEDYEKHLEPRKDDEWTYFDRRVTVSGHVSNAFRIFTTGNVCNDRWQPLTEDEEWITAEAATDGSCMYNGERNARAGAGVKLRTFAIEEEKSIRLPPYIEQSNQSGEMVAAKAA</sequence>
<comment type="caution">
    <text evidence="1">The sequence shown here is derived from an EMBL/GenBank/DDBJ whole genome shotgun (WGS) entry which is preliminary data.</text>
</comment>
<proteinExistence type="predicted"/>
<dbReference type="Gene3D" id="3.30.420.10">
    <property type="entry name" value="Ribonuclease H-like superfamily/Ribonuclease H"/>
    <property type="match status" value="1"/>
</dbReference>
<evidence type="ECO:0008006" key="3">
    <source>
        <dbReference type="Google" id="ProtNLM"/>
    </source>
</evidence>
<dbReference type="Proteomes" id="UP000320762">
    <property type="component" value="Unassembled WGS sequence"/>
</dbReference>
<dbReference type="OrthoDB" id="2728078at2759"/>
<feature type="non-terminal residue" evidence="1">
    <location>
        <position position="1"/>
    </location>
</feature>
<feature type="non-terminal residue" evidence="1">
    <location>
        <position position="269"/>
    </location>
</feature>
<accession>A0A550CWI0</accession>
<keyword evidence="2" id="KW-1185">Reference proteome</keyword>
<protein>
    <recommendedName>
        <fullName evidence="3">RNase H type-1 domain-containing protein</fullName>
    </recommendedName>
</protein>
<gene>
    <name evidence="1" type="ORF">BD626DRAFT_378956</name>
</gene>